<accession>A0A673IJB5</accession>
<evidence type="ECO:0000313" key="2">
    <source>
        <dbReference type="Ensembl" id="ENSSRHP00000041201.1"/>
    </source>
</evidence>
<dbReference type="PANTHER" id="PTHR31635:SF196">
    <property type="entry name" value="REVERSE TRANSCRIPTASE DOMAIN-CONTAINING PROTEIN-RELATED"/>
    <property type="match status" value="1"/>
</dbReference>
<organism evidence="2 3">
    <name type="scientific">Sinocyclocheilus rhinocerous</name>
    <dbReference type="NCBI Taxonomy" id="307959"/>
    <lineage>
        <taxon>Eukaryota</taxon>
        <taxon>Metazoa</taxon>
        <taxon>Chordata</taxon>
        <taxon>Craniata</taxon>
        <taxon>Vertebrata</taxon>
        <taxon>Euteleostomi</taxon>
        <taxon>Actinopterygii</taxon>
        <taxon>Neopterygii</taxon>
        <taxon>Teleostei</taxon>
        <taxon>Ostariophysi</taxon>
        <taxon>Cypriniformes</taxon>
        <taxon>Cyprinidae</taxon>
        <taxon>Cyprininae</taxon>
        <taxon>Sinocyclocheilus</taxon>
    </lineage>
</organism>
<dbReference type="InterPro" id="IPR043502">
    <property type="entry name" value="DNA/RNA_pol_sf"/>
</dbReference>
<dbReference type="Ensembl" id="ENSSRHT00000042376.1">
    <property type="protein sequence ID" value="ENSSRHP00000041201.1"/>
    <property type="gene ID" value="ENSSRHG00000020930.1"/>
</dbReference>
<reference evidence="2" key="1">
    <citation type="submission" date="2025-08" db="UniProtKB">
        <authorList>
            <consortium name="Ensembl"/>
        </authorList>
    </citation>
    <scope>IDENTIFICATION</scope>
</reference>
<dbReference type="PROSITE" id="PS50878">
    <property type="entry name" value="RT_POL"/>
    <property type="match status" value="1"/>
</dbReference>
<evidence type="ECO:0000259" key="1">
    <source>
        <dbReference type="PROSITE" id="PS50878"/>
    </source>
</evidence>
<proteinExistence type="predicted"/>
<protein>
    <recommendedName>
        <fullName evidence="1">Reverse transcriptase domain-containing protein</fullName>
    </recommendedName>
</protein>
<keyword evidence="3" id="KW-1185">Reference proteome</keyword>
<dbReference type="SUPFAM" id="SSF56672">
    <property type="entry name" value="DNA/RNA polymerases"/>
    <property type="match status" value="1"/>
</dbReference>
<dbReference type="Proteomes" id="UP000472270">
    <property type="component" value="Unassembled WGS sequence"/>
</dbReference>
<sequence>VVLCNGIMSSRFELHRGTKQGWPLSPLIFALVLEPLAIAIRSNPNIKGVMAGQQEHKILLYADDILLISSNPQITVPTMWSLIDDFSQISGYKINWSKSEVMPLSKNHNNMLEVQWPFKWVSSGLVYLGIELVPGLEKNMQVNFQPVIQEIQNLLQNWSKLTMSILGRINLVKIIIVPKINYLSYMLPLALPLSLLKEYNKNVESYIWQAKKPLFNRTKLYSAKSSGELSLKPFCWTQWANKGIWFLDNLYEGERGLI</sequence>
<feature type="domain" description="Reverse transcriptase" evidence="1">
    <location>
        <begin position="1"/>
        <end position="132"/>
    </location>
</feature>
<dbReference type="PANTHER" id="PTHR31635">
    <property type="entry name" value="REVERSE TRANSCRIPTASE DOMAIN-CONTAINING PROTEIN-RELATED"/>
    <property type="match status" value="1"/>
</dbReference>
<dbReference type="AlphaFoldDB" id="A0A673IJB5"/>
<dbReference type="Pfam" id="PF00078">
    <property type="entry name" value="RVT_1"/>
    <property type="match status" value="1"/>
</dbReference>
<dbReference type="InterPro" id="IPR000477">
    <property type="entry name" value="RT_dom"/>
</dbReference>
<reference evidence="2" key="2">
    <citation type="submission" date="2025-09" db="UniProtKB">
        <authorList>
            <consortium name="Ensembl"/>
        </authorList>
    </citation>
    <scope>IDENTIFICATION</scope>
</reference>
<name>A0A673IJB5_9TELE</name>
<evidence type="ECO:0000313" key="3">
    <source>
        <dbReference type="Proteomes" id="UP000472270"/>
    </source>
</evidence>